<evidence type="ECO:0000313" key="2">
    <source>
        <dbReference type="EMBL" id="KMS95345.1"/>
    </source>
</evidence>
<feature type="repeat" description="ANK" evidence="1">
    <location>
        <begin position="37"/>
        <end position="69"/>
    </location>
</feature>
<dbReference type="SUPFAM" id="SSF48403">
    <property type="entry name" value="Ankyrin repeat"/>
    <property type="match status" value="1"/>
</dbReference>
<gene>
    <name evidence="2" type="ORF">BVRB_009160</name>
</gene>
<dbReference type="Gene3D" id="1.25.40.20">
    <property type="entry name" value="Ankyrin repeat-containing domain"/>
    <property type="match status" value="1"/>
</dbReference>
<dbReference type="SMART" id="SM00248">
    <property type="entry name" value="ANK"/>
    <property type="match status" value="2"/>
</dbReference>
<evidence type="ECO:0000256" key="1">
    <source>
        <dbReference type="PROSITE-ProRule" id="PRU00023"/>
    </source>
</evidence>
<feature type="repeat" description="ANK" evidence="1">
    <location>
        <begin position="5"/>
        <end position="37"/>
    </location>
</feature>
<name>A0A0J8DWV7_BETVV</name>
<dbReference type="PROSITE" id="PS50297">
    <property type="entry name" value="ANK_REP_REGION"/>
    <property type="match status" value="1"/>
</dbReference>
<dbReference type="Proteomes" id="UP000035740">
    <property type="component" value="Unassembled WGS sequence"/>
</dbReference>
<protein>
    <submittedName>
        <fullName evidence="2">Uncharacterized protein</fullName>
    </submittedName>
</protein>
<evidence type="ECO:0000313" key="3">
    <source>
        <dbReference type="Proteomes" id="UP000035740"/>
    </source>
</evidence>
<sequence>MAMDKGFTPLHYATKRGRTNLLCLLISKGAKVDTHARVGTPLQAAVVHGMRDVVESLLKNQANPNVIRAPSFSGSRKRSVICQVCSGAAGFRWFLCFTYLHRTNPAGEACKRCLGFAR</sequence>
<keyword evidence="3" id="KW-1185">Reference proteome</keyword>
<dbReference type="AlphaFoldDB" id="A0A0J8DWV7"/>
<dbReference type="Pfam" id="PF12796">
    <property type="entry name" value="Ank_2"/>
    <property type="match status" value="1"/>
</dbReference>
<organism evidence="2 3">
    <name type="scientific">Beta vulgaris subsp. vulgaris</name>
    <name type="common">Beet</name>
    <dbReference type="NCBI Taxonomy" id="3555"/>
    <lineage>
        <taxon>Eukaryota</taxon>
        <taxon>Viridiplantae</taxon>
        <taxon>Streptophyta</taxon>
        <taxon>Embryophyta</taxon>
        <taxon>Tracheophyta</taxon>
        <taxon>Spermatophyta</taxon>
        <taxon>Magnoliopsida</taxon>
        <taxon>eudicotyledons</taxon>
        <taxon>Gunneridae</taxon>
        <taxon>Pentapetalae</taxon>
        <taxon>Caryophyllales</taxon>
        <taxon>Chenopodiaceae</taxon>
        <taxon>Betoideae</taxon>
        <taxon>Beta</taxon>
    </lineage>
</organism>
<accession>A0A0J8DWV7</accession>
<dbReference type="Gramene" id="KMS95345">
    <property type="protein sequence ID" value="KMS95345"/>
    <property type="gene ID" value="BVRB_009160"/>
</dbReference>
<dbReference type="InterPro" id="IPR002110">
    <property type="entry name" value="Ankyrin_rpt"/>
</dbReference>
<dbReference type="OrthoDB" id="676943at2759"/>
<dbReference type="InterPro" id="IPR051616">
    <property type="entry name" value="Cul2-RING_E3_ligase_SR"/>
</dbReference>
<dbReference type="EMBL" id="KQ090482">
    <property type="protein sequence ID" value="KMS95345.1"/>
    <property type="molecule type" value="Genomic_DNA"/>
</dbReference>
<dbReference type="PANTHER" id="PTHR46224">
    <property type="entry name" value="ANKYRIN REPEAT FAMILY PROTEIN"/>
    <property type="match status" value="1"/>
</dbReference>
<dbReference type="PANTHER" id="PTHR46224:SF67">
    <property type="entry name" value="HSP70-HSP90 ORGANIZING PROTEIN 3-LIKE"/>
    <property type="match status" value="1"/>
</dbReference>
<reference evidence="2 3" key="1">
    <citation type="journal article" date="2014" name="Nature">
        <title>The genome of the recently domesticated crop plant sugar beet (Beta vulgaris).</title>
        <authorList>
            <person name="Dohm J.C."/>
            <person name="Minoche A.E."/>
            <person name="Holtgrawe D."/>
            <person name="Capella-Gutierrez S."/>
            <person name="Zakrzewski F."/>
            <person name="Tafer H."/>
            <person name="Rupp O."/>
            <person name="Sorensen T.R."/>
            <person name="Stracke R."/>
            <person name="Reinhardt R."/>
            <person name="Goesmann A."/>
            <person name="Kraft T."/>
            <person name="Schulz B."/>
            <person name="Stadler P.F."/>
            <person name="Schmidt T."/>
            <person name="Gabaldon T."/>
            <person name="Lehrach H."/>
            <person name="Weisshaar B."/>
            <person name="Himmelbauer H."/>
        </authorList>
    </citation>
    <scope>NUCLEOTIDE SEQUENCE [LARGE SCALE GENOMIC DNA]</scope>
    <source>
        <tissue evidence="2">Taproot</tissue>
    </source>
</reference>
<dbReference type="PROSITE" id="PS50088">
    <property type="entry name" value="ANK_REPEAT"/>
    <property type="match status" value="2"/>
</dbReference>
<dbReference type="InterPro" id="IPR036770">
    <property type="entry name" value="Ankyrin_rpt-contain_sf"/>
</dbReference>
<dbReference type="PRINTS" id="PR01415">
    <property type="entry name" value="ANKYRIN"/>
</dbReference>
<proteinExistence type="predicted"/>
<keyword evidence="1" id="KW-0040">ANK repeat</keyword>